<evidence type="ECO:0000256" key="4">
    <source>
        <dbReference type="ARBA" id="ARBA00022989"/>
    </source>
</evidence>
<evidence type="ECO:0000256" key="3">
    <source>
        <dbReference type="ARBA" id="ARBA00022692"/>
    </source>
</evidence>
<feature type="transmembrane region" description="Helical" evidence="6">
    <location>
        <begin position="143"/>
        <end position="161"/>
    </location>
</feature>
<evidence type="ECO:0000256" key="1">
    <source>
        <dbReference type="ARBA" id="ARBA00004141"/>
    </source>
</evidence>
<dbReference type="InterPro" id="IPR022369">
    <property type="entry name" value="Integral_membrane_TerC_rswitch"/>
</dbReference>
<keyword evidence="8" id="KW-1185">Reference proteome</keyword>
<dbReference type="Proteomes" id="UP000295030">
    <property type="component" value="Unassembled WGS sequence"/>
</dbReference>
<gene>
    <name evidence="7" type="ORF">EV667_1073</name>
</gene>
<dbReference type="PANTHER" id="PTHR30238:SF0">
    <property type="entry name" value="THYLAKOID MEMBRANE PROTEIN TERC, CHLOROPLASTIC"/>
    <property type="match status" value="1"/>
</dbReference>
<evidence type="ECO:0000256" key="5">
    <source>
        <dbReference type="ARBA" id="ARBA00023136"/>
    </source>
</evidence>
<protein>
    <submittedName>
        <fullName evidence="7">Tellurite resistance protein TerC</fullName>
    </submittedName>
</protein>
<evidence type="ECO:0000256" key="2">
    <source>
        <dbReference type="ARBA" id="ARBA00007511"/>
    </source>
</evidence>
<feature type="transmembrane region" description="Helical" evidence="6">
    <location>
        <begin position="90"/>
        <end position="108"/>
    </location>
</feature>
<dbReference type="EMBL" id="SMFY01000001">
    <property type="protein sequence ID" value="TCK30968.1"/>
    <property type="molecule type" value="Genomic_DNA"/>
</dbReference>
<evidence type="ECO:0000313" key="8">
    <source>
        <dbReference type="Proteomes" id="UP000295030"/>
    </source>
</evidence>
<feature type="transmembrane region" description="Helical" evidence="6">
    <location>
        <begin position="115"/>
        <end position="137"/>
    </location>
</feature>
<sequence>MDTLIALITADIVGTPAWLWLSFLAIVFILLAFDLGVLNKGDKELGIGESLRLSLFYIAVAVLFGGWVWYARGAEASMQYFTGYAIEKALSIDNVFVISLIFSYFAIPRIYQYRALVWGIIAVLVLRGLMIGVGAALVQEYDWVLLLFGAFLVGTGVKMLVVKEGEQDISRNPLVRLLSRVLRVTPHLHGQRFIVRQPHPVTGRMVLWVTPLFMALVVINIADLVFAVDSVPAIFAITTDTYIVFTANIMAILGLRALYFALAAMVHRFEYLKYALALVLVFIGGKIFWNYFYGKLDPAVSLSVTLAMIAGGVVFSLWKTRHTGLGTH</sequence>
<dbReference type="GO" id="GO:0016020">
    <property type="term" value="C:membrane"/>
    <property type="evidence" value="ECO:0007669"/>
    <property type="project" value="UniProtKB-SubCell"/>
</dbReference>
<feature type="transmembrane region" description="Helical" evidence="6">
    <location>
        <begin position="50"/>
        <end position="70"/>
    </location>
</feature>
<dbReference type="OrthoDB" id="9783692at2"/>
<evidence type="ECO:0000256" key="6">
    <source>
        <dbReference type="SAM" id="Phobius"/>
    </source>
</evidence>
<dbReference type="AlphaFoldDB" id="A0A4R1I7I9"/>
<comment type="similarity">
    <text evidence="2">Belongs to the TerC family.</text>
</comment>
<reference evidence="7 8" key="1">
    <citation type="submission" date="2019-03" db="EMBL/GenBank/DDBJ databases">
        <title>Genomic Encyclopedia of Type Strains, Phase IV (KMG-IV): sequencing the most valuable type-strain genomes for metagenomic binning, comparative biology and taxonomic classification.</title>
        <authorList>
            <person name="Goeker M."/>
        </authorList>
    </citation>
    <scope>NUCLEOTIDE SEQUENCE [LARGE SCALE GENOMIC DNA]</scope>
    <source>
        <strain evidence="7 8">DSM 101</strain>
    </source>
</reference>
<evidence type="ECO:0000313" key="7">
    <source>
        <dbReference type="EMBL" id="TCK30968.1"/>
    </source>
</evidence>
<dbReference type="NCBIfam" id="TIGR03718">
    <property type="entry name" value="R_switched_Alx"/>
    <property type="match status" value="1"/>
</dbReference>
<feature type="transmembrane region" description="Helical" evidence="6">
    <location>
        <begin position="242"/>
        <end position="262"/>
    </location>
</feature>
<feature type="transmembrane region" description="Helical" evidence="6">
    <location>
        <begin position="17"/>
        <end position="38"/>
    </location>
</feature>
<keyword evidence="4 6" id="KW-1133">Transmembrane helix</keyword>
<feature type="transmembrane region" description="Helical" evidence="6">
    <location>
        <begin position="299"/>
        <end position="318"/>
    </location>
</feature>
<dbReference type="RefSeq" id="WP_131834233.1">
    <property type="nucleotide sequence ID" value="NZ_SMFY01000001.1"/>
</dbReference>
<proteinExistence type="inferred from homology"/>
<dbReference type="Pfam" id="PF03741">
    <property type="entry name" value="TerC"/>
    <property type="match status" value="1"/>
</dbReference>
<dbReference type="InterPro" id="IPR005496">
    <property type="entry name" value="Integral_membrane_TerC"/>
</dbReference>
<feature type="transmembrane region" description="Helical" evidence="6">
    <location>
        <begin position="274"/>
        <end position="293"/>
    </location>
</feature>
<organism evidence="7 8">
    <name type="scientific">Ancylobacter aquaticus</name>
    <dbReference type="NCBI Taxonomy" id="100"/>
    <lineage>
        <taxon>Bacteria</taxon>
        <taxon>Pseudomonadati</taxon>
        <taxon>Pseudomonadota</taxon>
        <taxon>Alphaproteobacteria</taxon>
        <taxon>Hyphomicrobiales</taxon>
        <taxon>Xanthobacteraceae</taxon>
        <taxon>Ancylobacter</taxon>
    </lineage>
</organism>
<accession>A0A4R1I7I9</accession>
<comment type="subcellular location">
    <subcellularLocation>
        <location evidence="1">Membrane</location>
        <topology evidence="1">Multi-pass membrane protein</topology>
    </subcellularLocation>
</comment>
<keyword evidence="5 6" id="KW-0472">Membrane</keyword>
<dbReference type="PANTHER" id="PTHR30238">
    <property type="entry name" value="MEMBRANE BOUND PREDICTED REDOX MODULATOR"/>
    <property type="match status" value="1"/>
</dbReference>
<feature type="transmembrane region" description="Helical" evidence="6">
    <location>
        <begin position="205"/>
        <end position="222"/>
    </location>
</feature>
<keyword evidence="3 6" id="KW-0812">Transmembrane</keyword>
<comment type="caution">
    <text evidence="7">The sequence shown here is derived from an EMBL/GenBank/DDBJ whole genome shotgun (WGS) entry which is preliminary data.</text>
</comment>
<name>A0A4R1I7I9_ANCAQ</name>